<name>A0A5N6R5L9_9ROSI</name>
<keyword evidence="2" id="KW-1185">Reference proteome</keyword>
<dbReference type="Proteomes" id="UP000327013">
    <property type="component" value="Chromosome 5"/>
</dbReference>
<accession>A0A5N6R5L9</accession>
<reference evidence="1 2" key="1">
    <citation type="submission" date="2019-06" db="EMBL/GenBank/DDBJ databases">
        <title>A chromosomal-level reference genome of Carpinus fangiana (Coryloideae, Betulaceae).</title>
        <authorList>
            <person name="Yang X."/>
            <person name="Wang Z."/>
            <person name="Zhang L."/>
            <person name="Hao G."/>
            <person name="Liu J."/>
            <person name="Yang Y."/>
        </authorList>
    </citation>
    <scope>NUCLEOTIDE SEQUENCE [LARGE SCALE GENOMIC DNA]</scope>
    <source>
        <strain evidence="1">Cfa_2016G</strain>
        <tissue evidence="1">Leaf</tissue>
    </source>
</reference>
<evidence type="ECO:0000313" key="2">
    <source>
        <dbReference type="Proteomes" id="UP000327013"/>
    </source>
</evidence>
<organism evidence="1 2">
    <name type="scientific">Carpinus fangiana</name>
    <dbReference type="NCBI Taxonomy" id="176857"/>
    <lineage>
        <taxon>Eukaryota</taxon>
        <taxon>Viridiplantae</taxon>
        <taxon>Streptophyta</taxon>
        <taxon>Embryophyta</taxon>
        <taxon>Tracheophyta</taxon>
        <taxon>Spermatophyta</taxon>
        <taxon>Magnoliopsida</taxon>
        <taxon>eudicotyledons</taxon>
        <taxon>Gunneridae</taxon>
        <taxon>Pentapetalae</taxon>
        <taxon>rosids</taxon>
        <taxon>fabids</taxon>
        <taxon>Fagales</taxon>
        <taxon>Betulaceae</taxon>
        <taxon>Carpinus</taxon>
    </lineage>
</organism>
<dbReference type="AlphaFoldDB" id="A0A5N6R5L9"/>
<proteinExistence type="predicted"/>
<dbReference type="EMBL" id="CM017325">
    <property type="protein sequence ID" value="KAE8055208.1"/>
    <property type="molecule type" value="Genomic_DNA"/>
</dbReference>
<dbReference type="OrthoDB" id="1741628at2759"/>
<gene>
    <name evidence="1" type="ORF">FH972_012065</name>
</gene>
<sequence>MRSKRVPWSTLTNSASQALRSSSSEVERSSDAATALGASTCFLQYLMTLERILLVTFGSGMPLSAQSSSIWWALSGTASSDFELCPWVGVADGGGGGDEMGKGGARGLSPTVLVGAGLWVVPLSRSHLSLSATPSEEMK</sequence>
<evidence type="ECO:0000313" key="1">
    <source>
        <dbReference type="EMBL" id="KAE8055208.1"/>
    </source>
</evidence>
<protein>
    <submittedName>
        <fullName evidence="1">Uncharacterized protein</fullName>
    </submittedName>
</protein>